<gene>
    <name evidence="1" type="ORF">BACUNI_03453</name>
</gene>
<organism evidence="1 2">
    <name type="scientific">Bacteroides uniformis (strain ATCC 8492 / DSM 6597 / CCUG 4942 / CIP 103695 / JCM 5828 / KCTC 5204 / NCTC 13054 / VPI 0061)</name>
    <dbReference type="NCBI Taxonomy" id="411479"/>
    <lineage>
        <taxon>Bacteria</taxon>
        <taxon>Pseudomonadati</taxon>
        <taxon>Bacteroidota</taxon>
        <taxon>Bacteroidia</taxon>
        <taxon>Bacteroidales</taxon>
        <taxon>Bacteroidaceae</taxon>
        <taxon>Bacteroides</taxon>
    </lineage>
</organism>
<dbReference type="EMBL" id="AAYH02000047">
    <property type="protein sequence ID" value="EDO52658.1"/>
    <property type="molecule type" value="Genomic_DNA"/>
</dbReference>
<sequence>MRGSFNLSDMSFFLQPAKVNVAAAATIISIGRILEEYLIL</sequence>
<reference evidence="1" key="2">
    <citation type="submission" date="2013-11" db="EMBL/GenBank/DDBJ databases">
        <title>Draft genome sequence of Bacteroides uniformis (ATCC 8492).</title>
        <authorList>
            <person name="Sudarsanam P."/>
            <person name="Ley R."/>
            <person name="Guruge J."/>
            <person name="Turnbaugh P.J."/>
            <person name="Mahowald M."/>
            <person name="Liep D."/>
            <person name="Gordon J."/>
        </authorList>
    </citation>
    <scope>NUCLEOTIDE SEQUENCE</scope>
    <source>
        <strain evidence="1">ATCC 8492</strain>
    </source>
</reference>
<evidence type="ECO:0000313" key="1">
    <source>
        <dbReference type="EMBL" id="EDO52658.1"/>
    </source>
</evidence>
<comment type="caution">
    <text evidence="1">The sequence shown here is derived from an EMBL/GenBank/DDBJ whole genome shotgun (WGS) entry which is preliminary data.</text>
</comment>
<protein>
    <submittedName>
        <fullName evidence="1">Uncharacterized protein</fullName>
    </submittedName>
</protein>
<keyword evidence="2" id="KW-1185">Reference proteome</keyword>
<evidence type="ECO:0000313" key="2">
    <source>
        <dbReference type="Proteomes" id="UP000004110"/>
    </source>
</evidence>
<accession>A0ABC9N7H4</accession>
<name>A0ABC9N7H4_BACUC</name>
<dbReference type="Proteomes" id="UP000004110">
    <property type="component" value="Unassembled WGS sequence"/>
</dbReference>
<reference evidence="1" key="1">
    <citation type="submission" date="2007-06" db="EMBL/GenBank/DDBJ databases">
        <authorList>
            <person name="Fulton L."/>
            <person name="Clifton S."/>
            <person name="Fulton B."/>
            <person name="Xu J."/>
            <person name="Minx P."/>
            <person name="Pepin K.H."/>
            <person name="Johnson M."/>
            <person name="Thiruvilangam P."/>
            <person name="Bhonagiri V."/>
            <person name="Nash W.E."/>
            <person name="Mardis E.R."/>
            <person name="Wilson R.K."/>
        </authorList>
    </citation>
    <scope>NUCLEOTIDE SEQUENCE [LARGE SCALE GENOMIC DNA]</scope>
    <source>
        <strain evidence="1">ATCC 8492</strain>
    </source>
</reference>
<proteinExistence type="predicted"/>
<dbReference type="AlphaFoldDB" id="A0ABC9N7H4"/>